<sequence length="345" mass="38883">MGNSASDAVVEPITGVVLKQDQLDGIWVKLKHSNSLLNMIHILFIAVTWWNAIELMVLVLSTFRRRKGLYFWSLVLTNCLGVVPQSLGFLFQFFTNVDVVLSMAFVCVGWFFMVTGQSVVLYSRLHLVLRDEVVLRRVRRMIVVNIFLLHVPGMVTSWGGTLDGSPKFISAFAVVEKVQLVGFTMQEFIISALYIWEATKLLRLRSDRQDRRIMYYLVGINVVMLVMDLILVSLQFANRFATQVTLQGMFYSIKLKLEFAVLGKLVDVIHNGSSRNGSLGYAMQLSSLDCIHVQTGVTATASSALSSDSNLYDKRKGISLPSRNIFVAKEFSAWVERRPHGNCIL</sequence>
<dbReference type="Proteomes" id="UP000235023">
    <property type="component" value="Unassembled WGS sequence"/>
</dbReference>
<feature type="transmembrane region" description="Helical" evidence="1">
    <location>
        <begin position="100"/>
        <end position="122"/>
    </location>
</feature>
<keyword evidence="1" id="KW-0472">Membrane</keyword>
<dbReference type="AlphaFoldDB" id="A0A2J5HP82"/>
<evidence type="ECO:0000256" key="1">
    <source>
        <dbReference type="SAM" id="Phobius"/>
    </source>
</evidence>
<reference evidence="4" key="1">
    <citation type="submission" date="2017-12" db="EMBL/GenBank/DDBJ databases">
        <authorList>
            <consortium name="DOE Joint Genome Institute"/>
            <person name="Mondo S.J."/>
            <person name="Kjaerbolling I."/>
            <person name="Vesth T.C."/>
            <person name="Frisvad J.C."/>
            <person name="Nybo J.L."/>
            <person name="Theobald S."/>
            <person name="Kuo A."/>
            <person name="Bowyer P."/>
            <person name="Matsuda Y."/>
            <person name="Lyhne E.K."/>
            <person name="Kogle M.E."/>
            <person name="Clum A."/>
            <person name="Lipzen A."/>
            <person name="Salamov A."/>
            <person name="Ngan C.Y."/>
            <person name="Daum C."/>
            <person name="Chiniquy J."/>
            <person name="Barry K."/>
            <person name="LaButti K."/>
            <person name="Haridas S."/>
            <person name="Simmons B.A."/>
            <person name="Magnuson J.K."/>
            <person name="Mortensen U.H."/>
            <person name="Larsen T.O."/>
            <person name="Grigoriev I.V."/>
            <person name="Baker S.E."/>
            <person name="Andersen M.R."/>
            <person name="Nordberg H.P."/>
            <person name="Cantor M.N."/>
            <person name="Hua S.X."/>
        </authorList>
    </citation>
    <scope>NUCLEOTIDE SEQUENCE [LARGE SCALE GENOMIC DNA]</scope>
    <source>
        <strain evidence="4">IBT 19404</strain>
    </source>
</reference>
<dbReference type="PANTHER" id="PTHR37013:SF6">
    <property type="entry name" value="INTEGRAL MEMBRANE PROTEIN"/>
    <property type="match status" value="1"/>
</dbReference>
<feature type="transmembrane region" description="Helical" evidence="1">
    <location>
        <begin position="214"/>
        <end position="237"/>
    </location>
</feature>
<feature type="transmembrane region" description="Helical" evidence="1">
    <location>
        <begin position="180"/>
        <end position="202"/>
    </location>
</feature>
<keyword evidence="1" id="KW-0812">Transmembrane</keyword>
<dbReference type="InterPro" id="IPR056120">
    <property type="entry name" value="DUF7703"/>
</dbReference>
<evidence type="ECO:0000259" key="2">
    <source>
        <dbReference type="Pfam" id="PF24802"/>
    </source>
</evidence>
<dbReference type="Pfam" id="PF24802">
    <property type="entry name" value="DUF7703"/>
    <property type="match status" value="1"/>
</dbReference>
<feature type="transmembrane region" description="Helical" evidence="1">
    <location>
        <begin position="39"/>
        <end position="60"/>
    </location>
</feature>
<accession>A0A2J5HP82</accession>
<evidence type="ECO:0000313" key="3">
    <source>
        <dbReference type="EMBL" id="PLN79037.1"/>
    </source>
</evidence>
<evidence type="ECO:0000313" key="4">
    <source>
        <dbReference type="Proteomes" id="UP000235023"/>
    </source>
</evidence>
<dbReference type="PANTHER" id="PTHR37013">
    <property type="entry name" value="INTEGRAL MEMBRANE PROTEIN (AFU_ORTHOLOGUE AFUA_1G05950)-RELATED"/>
    <property type="match status" value="1"/>
</dbReference>
<feature type="domain" description="DUF7703" evidence="2">
    <location>
        <begin position="38"/>
        <end position="268"/>
    </location>
</feature>
<name>A0A2J5HP82_9EURO</name>
<proteinExistence type="predicted"/>
<feature type="transmembrane region" description="Helical" evidence="1">
    <location>
        <begin position="69"/>
        <end position="94"/>
    </location>
</feature>
<dbReference type="OrthoDB" id="405906at2759"/>
<gene>
    <name evidence="3" type="ORF">BDW42DRAFT_134568</name>
</gene>
<feature type="transmembrane region" description="Helical" evidence="1">
    <location>
        <begin position="142"/>
        <end position="160"/>
    </location>
</feature>
<dbReference type="EMBL" id="KZ559566">
    <property type="protein sequence ID" value="PLN79037.1"/>
    <property type="molecule type" value="Genomic_DNA"/>
</dbReference>
<organism evidence="3 4">
    <name type="scientific">Aspergillus taichungensis</name>
    <dbReference type="NCBI Taxonomy" id="482145"/>
    <lineage>
        <taxon>Eukaryota</taxon>
        <taxon>Fungi</taxon>
        <taxon>Dikarya</taxon>
        <taxon>Ascomycota</taxon>
        <taxon>Pezizomycotina</taxon>
        <taxon>Eurotiomycetes</taxon>
        <taxon>Eurotiomycetidae</taxon>
        <taxon>Eurotiales</taxon>
        <taxon>Aspergillaceae</taxon>
        <taxon>Aspergillus</taxon>
        <taxon>Aspergillus subgen. Circumdati</taxon>
    </lineage>
</organism>
<keyword evidence="4" id="KW-1185">Reference proteome</keyword>
<protein>
    <recommendedName>
        <fullName evidence="2">DUF7703 domain-containing protein</fullName>
    </recommendedName>
</protein>
<keyword evidence="1" id="KW-1133">Transmembrane helix</keyword>